<feature type="region of interest" description="Disordered" evidence="4">
    <location>
        <begin position="38"/>
        <end position="59"/>
    </location>
</feature>
<dbReference type="AlphaFoldDB" id="A0A1Y2B944"/>
<sequence>MNDPSPALTTTSTSTTAQSDYHTVEDFSDLFNFDGFDSADSSSHGQSPATISNHTPSPLVLPVQEPFTVDSDYDFNNANMDFTFDFPVEKSPVQQQQPIQQDIQIKQEPIDWSAVPKLGESSTAAPQPQQFDFTLEQQQALSAFAMSLMRYSSSAVLDNNLAPQPQTIDTSMVFSTTPANASASSSFISPSTTAPEPTPVALSTQEADEPLRAIEPNEEASSSSRSDRQTSVFSLNGDVDAQIDRLVPLPAIFSAGRGKGGKKGGGMSSVVRGDDEDIDDDDSWRPSPEEYKKLSSKEKRQLRNKLSARAFRTRRKDYIGTLESHIKDRDSVIDAMRAELINSRSENQDLRRELDALKASTMSILHPETAHKTSQSPAMLNALAMSPSLPVMPPTPKRTTTPVTINTRKDLASASTEASRGFWGGSDNLFGGSTICHTMFTPDLVLPPSPPKLKGFADLPRVNINPRLNELPKDSRMPSLAATGNGRDISSSTFSDWASENAFSLRSMDSYRMQMWSRLAREAQAEKQGLAADVRPKFFAEQKPTPAEASLAALATQHITASLASSFYSAFSGSTPGSLDTDKLTAVVTGKARLGVINQDFNEKHGADDADALILAMGGLKLRTGVDGPRERRGSGPLVRENPLGALCGFFGGVCCGKA</sequence>
<reference evidence="6 7" key="1">
    <citation type="submission" date="2016-07" db="EMBL/GenBank/DDBJ databases">
        <title>Pervasive Adenine N6-methylation of Active Genes in Fungi.</title>
        <authorList>
            <consortium name="DOE Joint Genome Institute"/>
            <person name="Mondo S.J."/>
            <person name="Dannebaum R.O."/>
            <person name="Kuo R.C."/>
            <person name="Labutti K."/>
            <person name="Haridas S."/>
            <person name="Kuo A."/>
            <person name="Salamov A."/>
            <person name="Ahrendt S.R."/>
            <person name="Lipzen A."/>
            <person name="Sullivan W."/>
            <person name="Andreopoulos W.B."/>
            <person name="Clum A."/>
            <person name="Lindquist E."/>
            <person name="Daum C."/>
            <person name="Ramamoorthy G.K."/>
            <person name="Gryganskyi A."/>
            <person name="Culley D."/>
            <person name="Magnuson J.K."/>
            <person name="James T.Y."/>
            <person name="O'Malley M.A."/>
            <person name="Stajich J.E."/>
            <person name="Spatafora J.W."/>
            <person name="Visel A."/>
            <person name="Grigoriev I.V."/>
        </authorList>
    </citation>
    <scope>NUCLEOTIDE SEQUENCE [LARGE SCALE GENOMIC DNA]</scope>
    <source>
        <strain evidence="6 7">68-887.2</strain>
    </source>
</reference>
<dbReference type="OrthoDB" id="5571888at2759"/>
<keyword evidence="2" id="KW-0539">Nucleus</keyword>
<dbReference type="GO" id="GO:0001228">
    <property type="term" value="F:DNA-binding transcription activator activity, RNA polymerase II-specific"/>
    <property type="evidence" value="ECO:0007669"/>
    <property type="project" value="TreeGrafter"/>
</dbReference>
<dbReference type="PANTHER" id="PTHR40621:SF10">
    <property type="entry name" value="BZIP DOMAIN-CONTAINING PROTEIN"/>
    <property type="match status" value="1"/>
</dbReference>
<evidence type="ECO:0000313" key="7">
    <source>
        <dbReference type="Proteomes" id="UP000193986"/>
    </source>
</evidence>
<evidence type="ECO:0000259" key="5">
    <source>
        <dbReference type="PROSITE" id="PS00036"/>
    </source>
</evidence>
<feature type="compositionally biased region" description="Polar residues" evidence="4">
    <location>
        <begin position="39"/>
        <end position="56"/>
    </location>
</feature>
<comment type="caution">
    <text evidence="6">The sequence shown here is derived from an EMBL/GenBank/DDBJ whole genome shotgun (WGS) entry which is preliminary data.</text>
</comment>
<dbReference type="GO" id="GO:0090575">
    <property type="term" value="C:RNA polymerase II transcription regulator complex"/>
    <property type="evidence" value="ECO:0007669"/>
    <property type="project" value="TreeGrafter"/>
</dbReference>
<dbReference type="GO" id="GO:0000976">
    <property type="term" value="F:transcription cis-regulatory region binding"/>
    <property type="evidence" value="ECO:0007669"/>
    <property type="project" value="InterPro"/>
</dbReference>
<dbReference type="InterPro" id="IPR046347">
    <property type="entry name" value="bZIP_sf"/>
</dbReference>
<keyword evidence="7" id="KW-1185">Reference proteome</keyword>
<dbReference type="Proteomes" id="UP000193986">
    <property type="component" value="Unassembled WGS sequence"/>
</dbReference>
<evidence type="ECO:0000256" key="3">
    <source>
        <dbReference type="SAM" id="Coils"/>
    </source>
</evidence>
<accession>A0A1Y2B944</accession>
<dbReference type="PANTHER" id="PTHR40621">
    <property type="entry name" value="TRANSCRIPTION FACTOR KAPC-RELATED"/>
    <property type="match status" value="1"/>
</dbReference>
<dbReference type="CDD" id="cd14810">
    <property type="entry name" value="bZIP_u1"/>
    <property type="match status" value="1"/>
</dbReference>
<feature type="domain" description="BZIP" evidence="5">
    <location>
        <begin position="299"/>
        <end position="314"/>
    </location>
</feature>
<evidence type="ECO:0000256" key="1">
    <source>
        <dbReference type="ARBA" id="ARBA00004123"/>
    </source>
</evidence>
<gene>
    <name evidence="6" type="ORF">BCR39DRAFT_558390</name>
</gene>
<dbReference type="Gene3D" id="1.20.5.170">
    <property type="match status" value="1"/>
</dbReference>
<organism evidence="6 7">
    <name type="scientific">Naematelia encephala</name>
    <dbReference type="NCBI Taxonomy" id="71784"/>
    <lineage>
        <taxon>Eukaryota</taxon>
        <taxon>Fungi</taxon>
        <taxon>Dikarya</taxon>
        <taxon>Basidiomycota</taxon>
        <taxon>Agaricomycotina</taxon>
        <taxon>Tremellomycetes</taxon>
        <taxon>Tremellales</taxon>
        <taxon>Naemateliaceae</taxon>
        <taxon>Naematelia</taxon>
    </lineage>
</organism>
<comment type="subcellular location">
    <subcellularLocation>
        <location evidence="1">Nucleus</location>
    </subcellularLocation>
</comment>
<feature type="region of interest" description="Disordered" evidence="4">
    <location>
        <begin position="180"/>
        <end position="200"/>
    </location>
</feature>
<dbReference type="InterPro" id="IPR050936">
    <property type="entry name" value="AP-1-like"/>
</dbReference>
<feature type="coiled-coil region" evidence="3">
    <location>
        <begin position="333"/>
        <end position="360"/>
    </location>
</feature>
<evidence type="ECO:0000256" key="4">
    <source>
        <dbReference type="SAM" id="MobiDB-lite"/>
    </source>
</evidence>
<protein>
    <recommendedName>
        <fullName evidence="5">BZIP domain-containing protein</fullName>
    </recommendedName>
</protein>
<dbReference type="SMART" id="SM00338">
    <property type="entry name" value="BRLZ"/>
    <property type="match status" value="1"/>
</dbReference>
<name>A0A1Y2B944_9TREE</name>
<dbReference type="PROSITE" id="PS00036">
    <property type="entry name" value="BZIP_BASIC"/>
    <property type="match status" value="1"/>
</dbReference>
<feature type="region of interest" description="Disordered" evidence="4">
    <location>
        <begin position="254"/>
        <end position="298"/>
    </location>
</feature>
<dbReference type="EMBL" id="MCFC01000017">
    <property type="protein sequence ID" value="ORY31030.1"/>
    <property type="molecule type" value="Genomic_DNA"/>
</dbReference>
<proteinExistence type="predicted"/>
<keyword evidence="3" id="KW-0175">Coiled coil</keyword>
<dbReference type="SUPFAM" id="SSF57959">
    <property type="entry name" value="Leucine zipper domain"/>
    <property type="match status" value="1"/>
</dbReference>
<feature type="compositionally biased region" description="Basic and acidic residues" evidence="4">
    <location>
        <begin position="283"/>
        <end position="298"/>
    </location>
</feature>
<dbReference type="InParanoid" id="A0A1Y2B944"/>
<dbReference type="InterPro" id="IPR004827">
    <property type="entry name" value="bZIP"/>
</dbReference>
<dbReference type="STRING" id="71784.A0A1Y2B944"/>
<feature type="compositionally biased region" description="Low complexity" evidence="4">
    <location>
        <begin position="180"/>
        <end position="195"/>
    </location>
</feature>
<evidence type="ECO:0000256" key="2">
    <source>
        <dbReference type="ARBA" id="ARBA00023242"/>
    </source>
</evidence>
<evidence type="ECO:0000313" key="6">
    <source>
        <dbReference type="EMBL" id="ORY31030.1"/>
    </source>
</evidence>